<name>A0A1L7WV80_9HELO</name>
<keyword evidence="2" id="KW-1133">Transmembrane helix</keyword>
<feature type="compositionally biased region" description="Low complexity" evidence="1">
    <location>
        <begin position="409"/>
        <end position="421"/>
    </location>
</feature>
<protein>
    <submittedName>
        <fullName evidence="4">Uncharacterized protein</fullName>
    </submittedName>
</protein>
<keyword evidence="2" id="KW-0812">Transmembrane</keyword>
<sequence length="421" mass="42781">MPRTFLLILALLNLGTALPWQGPQPTQSATSTANWTPAPTSNPNDDISFLELVRRDIYPVSVCGWIGGNVAQPAYCSTQSSCVWNSDYSIVGCCATASSNCQFYTSCIDINSPQQSGDSDQVFTCRGTSLCYSNTYPGNYKQWGCGSSDWATNIATSYSGMAKDISLQIVTTGAGSGATTTISEINSFSSSLVSQASTLATSSTPTSQGTSATEATSGSQSFAQTSATSSTPSTSASAGNTTSTSTSSKSTIPVAGIAGGVGGGIGAIALIAGLCIFGRRRGWFGKNSHRRSIQLHSNNPSTQALATHPDVPMNVPMTQVPRSHTPAHTAAVAPSAALRFDKRGVLITDESSVGSSREGPVPSGKPPGSGVKKSSKPKMSSSSGASTKSSSKPKSGSSSGTGAKKGKKPAGSSSAGGSSSK</sequence>
<keyword evidence="2" id="KW-0472">Membrane</keyword>
<dbReference type="Proteomes" id="UP000184330">
    <property type="component" value="Unassembled WGS sequence"/>
</dbReference>
<gene>
    <name evidence="4" type="ORF">PAC_06558</name>
</gene>
<keyword evidence="3" id="KW-0732">Signal</keyword>
<feature type="chain" id="PRO_5012159791" evidence="3">
    <location>
        <begin position="18"/>
        <end position="421"/>
    </location>
</feature>
<dbReference type="OrthoDB" id="5386093at2759"/>
<dbReference type="EMBL" id="FJOG01000008">
    <property type="protein sequence ID" value="CZR56669.1"/>
    <property type="molecule type" value="Genomic_DNA"/>
</dbReference>
<evidence type="ECO:0000256" key="3">
    <source>
        <dbReference type="SAM" id="SignalP"/>
    </source>
</evidence>
<evidence type="ECO:0000313" key="4">
    <source>
        <dbReference type="EMBL" id="CZR56669.1"/>
    </source>
</evidence>
<feature type="region of interest" description="Disordered" evidence="1">
    <location>
        <begin position="349"/>
        <end position="421"/>
    </location>
</feature>
<organism evidence="4 5">
    <name type="scientific">Phialocephala subalpina</name>
    <dbReference type="NCBI Taxonomy" id="576137"/>
    <lineage>
        <taxon>Eukaryota</taxon>
        <taxon>Fungi</taxon>
        <taxon>Dikarya</taxon>
        <taxon>Ascomycota</taxon>
        <taxon>Pezizomycotina</taxon>
        <taxon>Leotiomycetes</taxon>
        <taxon>Helotiales</taxon>
        <taxon>Mollisiaceae</taxon>
        <taxon>Phialocephala</taxon>
        <taxon>Phialocephala fortinii species complex</taxon>
    </lineage>
</organism>
<feature type="compositionally biased region" description="Low complexity" evidence="1">
    <location>
        <begin position="359"/>
        <end position="402"/>
    </location>
</feature>
<feature type="region of interest" description="Disordered" evidence="1">
    <location>
        <begin position="201"/>
        <end position="252"/>
    </location>
</feature>
<feature type="signal peptide" evidence="3">
    <location>
        <begin position="1"/>
        <end position="17"/>
    </location>
</feature>
<accession>A0A1L7WV80</accession>
<dbReference type="AlphaFoldDB" id="A0A1L7WV80"/>
<feature type="compositionally biased region" description="Low complexity" evidence="1">
    <location>
        <begin position="215"/>
        <end position="252"/>
    </location>
</feature>
<evidence type="ECO:0000313" key="5">
    <source>
        <dbReference type="Proteomes" id="UP000184330"/>
    </source>
</evidence>
<evidence type="ECO:0000256" key="2">
    <source>
        <dbReference type="SAM" id="Phobius"/>
    </source>
</evidence>
<dbReference type="STRING" id="576137.A0A1L7WV80"/>
<reference evidence="4 5" key="1">
    <citation type="submission" date="2016-03" db="EMBL/GenBank/DDBJ databases">
        <authorList>
            <person name="Ploux O."/>
        </authorList>
    </citation>
    <scope>NUCLEOTIDE SEQUENCE [LARGE SCALE GENOMIC DNA]</scope>
    <source>
        <strain evidence="4 5">UAMH 11012</strain>
    </source>
</reference>
<proteinExistence type="predicted"/>
<feature type="transmembrane region" description="Helical" evidence="2">
    <location>
        <begin position="254"/>
        <end position="277"/>
    </location>
</feature>
<evidence type="ECO:0000256" key="1">
    <source>
        <dbReference type="SAM" id="MobiDB-lite"/>
    </source>
</evidence>
<keyword evidence="5" id="KW-1185">Reference proteome</keyword>